<reference evidence="3" key="1">
    <citation type="journal article" date="2019" name="Int. J. Syst. Evol. Microbiol.">
        <title>The Global Catalogue of Microorganisms (GCM) 10K type strain sequencing project: providing services to taxonomists for standard genome sequencing and annotation.</title>
        <authorList>
            <consortium name="The Broad Institute Genomics Platform"/>
            <consortium name="The Broad Institute Genome Sequencing Center for Infectious Disease"/>
            <person name="Wu L."/>
            <person name="Ma J."/>
        </authorList>
    </citation>
    <scope>NUCLEOTIDE SEQUENCE [LARGE SCALE GENOMIC DNA]</scope>
    <source>
        <strain evidence="3">KCTC 3950</strain>
    </source>
</reference>
<proteinExistence type="predicted"/>
<feature type="region of interest" description="Disordered" evidence="1">
    <location>
        <begin position="1"/>
        <end position="44"/>
    </location>
</feature>
<dbReference type="RefSeq" id="WP_377606618.1">
    <property type="nucleotide sequence ID" value="NZ_JBHUME010000015.1"/>
</dbReference>
<sequence>MANKNDSKAQQEQARENSKKVTQTVQPGDAGYDKKLDGENRPSV</sequence>
<organism evidence="2 3">
    <name type="scientific">Paenibacillus gansuensis</name>
    <dbReference type="NCBI Taxonomy" id="306542"/>
    <lineage>
        <taxon>Bacteria</taxon>
        <taxon>Bacillati</taxon>
        <taxon>Bacillota</taxon>
        <taxon>Bacilli</taxon>
        <taxon>Bacillales</taxon>
        <taxon>Paenibacillaceae</taxon>
        <taxon>Paenibacillus</taxon>
    </lineage>
</organism>
<protein>
    <submittedName>
        <fullName evidence="2">Uncharacterized protein</fullName>
    </submittedName>
</protein>
<name>A0ABW5PLZ2_9BACL</name>
<accession>A0ABW5PLZ2</accession>
<comment type="caution">
    <text evidence="2">The sequence shown here is derived from an EMBL/GenBank/DDBJ whole genome shotgun (WGS) entry which is preliminary data.</text>
</comment>
<gene>
    <name evidence="2" type="ORF">ACFSUF_21955</name>
</gene>
<keyword evidence="3" id="KW-1185">Reference proteome</keyword>
<evidence type="ECO:0000313" key="3">
    <source>
        <dbReference type="Proteomes" id="UP001597541"/>
    </source>
</evidence>
<feature type="compositionally biased region" description="Basic and acidic residues" evidence="1">
    <location>
        <begin position="31"/>
        <end position="44"/>
    </location>
</feature>
<evidence type="ECO:0000313" key="2">
    <source>
        <dbReference type="EMBL" id="MFD2615087.1"/>
    </source>
</evidence>
<feature type="compositionally biased region" description="Basic and acidic residues" evidence="1">
    <location>
        <begin position="1"/>
        <end position="19"/>
    </location>
</feature>
<dbReference type="EMBL" id="JBHUME010000015">
    <property type="protein sequence ID" value="MFD2615087.1"/>
    <property type="molecule type" value="Genomic_DNA"/>
</dbReference>
<dbReference type="Proteomes" id="UP001597541">
    <property type="component" value="Unassembled WGS sequence"/>
</dbReference>
<evidence type="ECO:0000256" key="1">
    <source>
        <dbReference type="SAM" id="MobiDB-lite"/>
    </source>
</evidence>